<dbReference type="Pfam" id="PF01678">
    <property type="entry name" value="DAP_epimerase"/>
    <property type="match status" value="2"/>
</dbReference>
<evidence type="ECO:0000256" key="1">
    <source>
        <dbReference type="ARBA" id="ARBA00010219"/>
    </source>
</evidence>
<feature type="binding site" evidence="3">
    <location>
        <position position="71"/>
    </location>
    <ligand>
        <name>substrate</name>
    </ligand>
</feature>
<keyword evidence="6" id="KW-1185">Reference proteome</keyword>
<dbReference type="GO" id="GO:0005829">
    <property type="term" value="C:cytosol"/>
    <property type="evidence" value="ECO:0007669"/>
    <property type="project" value="TreeGrafter"/>
</dbReference>
<feature type="active site" description="Proton donor" evidence="3">
    <location>
        <position position="80"/>
    </location>
</feature>
<reference evidence="5 6" key="1">
    <citation type="submission" date="2016-06" db="EMBL/GenBank/DDBJ databases">
        <title>Complete genome sequence of a deep-branching marine Gamma Proteobacterium Woeseia oceani type strain XK5.</title>
        <authorList>
            <person name="Mu D."/>
            <person name="Du Z."/>
        </authorList>
    </citation>
    <scope>NUCLEOTIDE SEQUENCE [LARGE SCALE GENOMIC DNA]</scope>
    <source>
        <strain evidence="5 6">XK5</strain>
    </source>
</reference>
<comment type="function">
    <text evidence="3">Catalyzes the stereoinversion of LL-2,6-diaminopimelate (L,L-DAP) to meso-diaminopimelate (meso-DAP), a precursor of L-lysine and an essential component of the bacterial peptidoglycan.</text>
</comment>
<dbReference type="HAMAP" id="MF_00197">
    <property type="entry name" value="DAP_epimerase"/>
    <property type="match status" value="1"/>
</dbReference>
<comment type="catalytic activity">
    <reaction evidence="3">
        <text>(2S,6S)-2,6-diaminopimelate = meso-2,6-diaminopimelate</text>
        <dbReference type="Rhea" id="RHEA:15393"/>
        <dbReference type="ChEBI" id="CHEBI:57609"/>
        <dbReference type="ChEBI" id="CHEBI:57791"/>
        <dbReference type="EC" id="5.1.1.7"/>
    </reaction>
</comment>
<dbReference type="GO" id="GO:0008837">
    <property type="term" value="F:diaminopimelate epimerase activity"/>
    <property type="evidence" value="ECO:0007669"/>
    <property type="project" value="UniProtKB-UniRule"/>
</dbReference>
<feature type="binding site" evidence="3">
    <location>
        <position position="20"/>
    </location>
    <ligand>
        <name>substrate</name>
    </ligand>
</feature>
<evidence type="ECO:0000256" key="2">
    <source>
        <dbReference type="ARBA" id="ARBA00023235"/>
    </source>
</evidence>
<protein>
    <recommendedName>
        <fullName evidence="3 4">Diaminopimelate epimerase</fullName>
        <shortName evidence="3">DAP epimerase</shortName>
        <ecNumber evidence="3 4">5.1.1.7</ecNumber>
    </recommendedName>
    <alternativeName>
        <fullName evidence="3">PLP-independent amino acid racemase</fullName>
    </alternativeName>
</protein>
<dbReference type="PANTHER" id="PTHR31689">
    <property type="entry name" value="DIAMINOPIMELATE EPIMERASE, CHLOROPLASTIC"/>
    <property type="match status" value="1"/>
</dbReference>
<dbReference type="KEGG" id="woc:BA177_15825"/>
<feature type="binding site" evidence="3">
    <location>
        <position position="194"/>
    </location>
    <ligand>
        <name>substrate</name>
    </ligand>
</feature>
<keyword evidence="3" id="KW-0028">Amino-acid biosynthesis</keyword>
<sequence>MTESVRRDGRPFIKMHGLRNHFVIVDVRNDAWSPAVEEIVRICDVQTGVGADQLILIEQADSALAFMRILNTDGREAEACGNATRCVAWLLLEETGSDSVLLETRAGVLRCDRAGDQQVRCEMGKVSMDWQRIPLAAAEDTLHLGIGAGELQDPAAVNVGNPHAVFFVDDLDAIDIRTLGPVIQQNPVFPQQANVGIAQLLNNDRIRLVVFERGAGLTMACGSGACAAVFAARARGLTTAAQVTVSLPGGDVQIEIRDDDVAVMTGPVAFSFAGMLYEP</sequence>
<feature type="site" description="Could be important to modulate the pK values of the two catalytic cysteine residues" evidence="3">
    <location>
        <position position="212"/>
    </location>
</feature>
<dbReference type="UniPathway" id="UPA00034">
    <property type="reaction ID" value="UER00025"/>
</dbReference>
<dbReference type="STRING" id="1548547.BA177_15825"/>
<keyword evidence="3" id="KW-0457">Lysine biosynthesis</keyword>
<evidence type="ECO:0000256" key="3">
    <source>
        <dbReference type="HAMAP-Rule" id="MF_00197"/>
    </source>
</evidence>
<dbReference type="Gene3D" id="3.10.310.10">
    <property type="entry name" value="Diaminopimelate Epimerase, Chain A, domain 1"/>
    <property type="match status" value="2"/>
</dbReference>
<feature type="binding site" evidence="3">
    <location>
        <begin position="212"/>
        <end position="213"/>
    </location>
    <ligand>
        <name>substrate</name>
    </ligand>
</feature>
<dbReference type="SUPFAM" id="SSF54506">
    <property type="entry name" value="Diaminopimelate epimerase-like"/>
    <property type="match status" value="2"/>
</dbReference>
<dbReference type="OrthoDB" id="9805408at2"/>
<dbReference type="Proteomes" id="UP000092695">
    <property type="component" value="Chromosome"/>
</dbReference>
<comment type="subunit">
    <text evidence="3">Homodimer.</text>
</comment>
<feature type="binding site" evidence="3">
    <location>
        <position position="53"/>
    </location>
    <ligand>
        <name>substrate</name>
    </ligand>
</feature>
<feature type="binding site" evidence="3">
    <location>
        <begin position="81"/>
        <end position="82"/>
    </location>
    <ligand>
        <name>substrate</name>
    </ligand>
</feature>
<dbReference type="InterPro" id="IPR001653">
    <property type="entry name" value="DAP_epimerase_DapF"/>
</dbReference>
<feature type="binding site" evidence="3">
    <location>
        <position position="161"/>
    </location>
    <ligand>
        <name>substrate</name>
    </ligand>
</feature>
<dbReference type="EMBL" id="CP016268">
    <property type="protein sequence ID" value="ANO52456.1"/>
    <property type="molecule type" value="Genomic_DNA"/>
</dbReference>
<dbReference type="GO" id="GO:0009089">
    <property type="term" value="P:lysine biosynthetic process via diaminopimelate"/>
    <property type="evidence" value="ECO:0007669"/>
    <property type="project" value="UniProtKB-UniRule"/>
</dbReference>
<dbReference type="AlphaFoldDB" id="A0A193LJ21"/>
<comment type="subcellular location">
    <subcellularLocation>
        <location evidence="3">Cytoplasm</location>
    </subcellularLocation>
</comment>
<accession>A0A193LJ21</accession>
<feature type="site" description="Important for dimerization" evidence="3">
    <location>
        <position position="272"/>
    </location>
</feature>
<comment type="pathway">
    <text evidence="3">Amino-acid biosynthesis; L-lysine biosynthesis via DAP pathway; DL-2,6-diaminopimelate from LL-2,6-diaminopimelate: step 1/1.</text>
</comment>
<evidence type="ECO:0000256" key="4">
    <source>
        <dbReference type="NCBIfam" id="TIGR00652"/>
    </source>
</evidence>
<feature type="active site" description="Proton acceptor" evidence="3">
    <location>
        <position position="221"/>
    </location>
</feature>
<dbReference type="EC" id="5.1.1.7" evidence="3 4"/>
<organism evidence="5 6">
    <name type="scientific">Woeseia oceani</name>
    <dbReference type="NCBI Taxonomy" id="1548547"/>
    <lineage>
        <taxon>Bacteria</taxon>
        <taxon>Pseudomonadati</taxon>
        <taxon>Pseudomonadota</taxon>
        <taxon>Gammaproteobacteria</taxon>
        <taxon>Woeseiales</taxon>
        <taxon>Woeseiaceae</taxon>
        <taxon>Woeseia</taxon>
    </lineage>
</organism>
<evidence type="ECO:0000313" key="5">
    <source>
        <dbReference type="EMBL" id="ANO52456.1"/>
    </source>
</evidence>
<feature type="site" description="Could be important to modulate the pK values of the two catalytic cysteine residues" evidence="3">
    <location>
        <position position="163"/>
    </location>
</feature>
<dbReference type="NCBIfam" id="TIGR00652">
    <property type="entry name" value="DapF"/>
    <property type="match status" value="1"/>
</dbReference>
<comment type="similarity">
    <text evidence="1 3">Belongs to the diaminopimelate epimerase family.</text>
</comment>
<feature type="binding site" evidence="3">
    <location>
        <begin position="222"/>
        <end position="223"/>
    </location>
    <ligand>
        <name>substrate</name>
    </ligand>
</feature>
<keyword evidence="3" id="KW-0963">Cytoplasm</keyword>
<dbReference type="PANTHER" id="PTHR31689:SF0">
    <property type="entry name" value="DIAMINOPIMELATE EPIMERASE"/>
    <property type="match status" value="1"/>
</dbReference>
<name>A0A193LJ21_9GAMM</name>
<dbReference type="RefSeq" id="WP_068617786.1">
    <property type="nucleotide sequence ID" value="NZ_CP016268.1"/>
</dbReference>
<proteinExistence type="inferred from homology"/>
<evidence type="ECO:0000313" key="6">
    <source>
        <dbReference type="Proteomes" id="UP000092695"/>
    </source>
</evidence>
<keyword evidence="2 3" id="KW-0413">Isomerase</keyword>
<gene>
    <name evidence="3" type="primary">dapF</name>
    <name evidence="5" type="ORF">BA177_15825</name>
</gene>